<keyword evidence="1" id="KW-0106">Calcium</keyword>
<dbReference type="InterPro" id="IPR001343">
    <property type="entry name" value="Hemolysn_Ca-bd"/>
</dbReference>
<dbReference type="Proteomes" id="UP001264519">
    <property type="component" value="Unassembled WGS sequence"/>
</dbReference>
<sequence>VTLHDNVLHASLDGEAGDDTENDATAALTYTVQDADGSSANGTLTVRFDDDSPISFAPAAGLLTNSEGSAITLSLNTVDAIGADDFGDADVVTNVSFATNQEGDSGLTSDGLAINYYVSPDGKTLTASTAGVEGDITEGNTIFTVEIDDTNDEYTLTMLGTIDNGSGVSFEDLSGTGEAGNSSFKIVNSTSEDSGLEILFTPLDDASSINSDSDDVGVDNQFISSGEGLRVDFGKFSNDDKGTGTGNDDTFIVDDKATINGFRFDIEQVSGSSFASLTLSAFDSEATPDNDLSNDAQDAITRVDVFDGSGALVASWTGTDGAQGGITFMSSGGEVTVSGLEAGYEIATFTETGYDGIEIRHEDVVGADGQFSIGSLEVSQSDAGDPVDLTFDTTLTDADGDTASGTIEVTAAPADADILGTSGSDDLVGDSGDNFLFAGDGDDTLDGGEGDDILAGGGGNDTMTGGLGADVFVWYLGDQGSTADAADDTIDDFTLGEYGVAADADKLDVADLLDFSSGDGDAIGDFIVAAESSGDTVLHIKHDGGIDASGSNADQTITLDGVSMGGDTSSDFIQSLIDNGQLDIE</sequence>
<proteinExistence type="predicted"/>
<keyword evidence="4" id="KW-1185">Reference proteome</keyword>
<protein>
    <submittedName>
        <fullName evidence="3">Type I secretion C-terminal target domain-containing protein</fullName>
    </submittedName>
</protein>
<organism evidence="3 4">
    <name type="scientific">Halomonas koreensis</name>
    <dbReference type="NCBI Taxonomy" id="245385"/>
    <lineage>
        <taxon>Bacteria</taxon>
        <taxon>Pseudomonadati</taxon>
        <taxon>Pseudomonadota</taxon>
        <taxon>Gammaproteobacteria</taxon>
        <taxon>Oceanospirillales</taxon>
        <taxon>Halomonadaceae</taxon>
        <taxon>Halomonas</taxon>
    </lineage>
</organism>
<accession>A0ABU1G0H3</accession>
<dbReference type="Pfam" id="PF00353">
    <property type="entry name" value="HemolysinCabind"/>
    <property type="match status" value="1"/>
</dbReference>
<dbReference type="InterPro" id="IPR019960">
    <property type="entry name" value="T1SS_VCA0849"/>
</dbReference>
<feature type="non-terminal residue" evidence="3">
    <location>
        <position position="1"/>
    </location>
</feature>
<dbReference type="PRINTS" id="PR00313">
    <property type="entry name" value="CABNDNGRPT"/>
</dbReference>
<dbReference type="RefSeq" id="WP_309651601.1">
    <property type="nucleotide sequence ID" value="NZ_JARWAK010000002.1"/>
</dbReference>
<dbReference type="SUPFAM" id="SSF51120">
    <property type="entry name" value="beta-Roll"/>
    <property type="match status" value="1"/>
</dbReference>
<dbReference type="NCBIfam" id="TIGR03661">
    <property type="entry name" value="T1SS_VCA0849"/>
    <property type="match status" value="1"/>
</dbReference>
<evidence type="ECO:0000256" key="2">
    <source>
        <dbReference type="SAM" id="MobiDB-lite"/>
    </source>
</evidence>
<evidence type="ECO:0000313" key="4">
    <source>
        <dbReference type="Proteomes" id="UP001264519"/>
    </source>
</evidence>
<dbReference type="InterPro" id="IPR011049">
    <property type="entry name" value="Serralysin-like_metalloprot_C"/>
</dbReference>
<evidence type="ECO:0000313" key="3">
    <source>
        <dbReference type="EMBL" id="MDR5866003.1"/>
    </source>
</evidence>
<dbReference type="PROSITE" id="PS00330">
    <property type="entry name" value="HEMOLYSIN_CALCIUM"/>
    <property type="match status" value="1"/>
</dbReference>
<reference evidence="3 4" key="1">
    <citation type="submission" date="2023-04" db="EMBL/GenBank/DDBJ databases">
        <title>A long-awaited taxogenomic arrangement of the family Halomonadaceae.</title>
        <authorList>
            <person name="De La Haba R."/>
            <person name="Chuvochina M."/>
            <person name="Wittouck S."/>
            <person name="Arahal D.R."/>
            <person name="Sanchez-Porro C."/>
            <person name="Hugenholtz P."/>
            <person name="Ventosa A."/>
        </authorList>
    </citation>
    <scope>NUCLEOTIDE SEQUENCE [LARGE SCALE GENOMIC DNA]</scope>
    <source>
        <strain evidence="3 4">DSM 23530</strain>
    </source>
</reference>
<comment type="caution">
    <text evidence="3">The sequence shown here is derived from an EMBL/GenBank/DDBJ whole genome shotgun (WGS) entry which is preliminary data.</text>
</comment>
<name>A0ABU1G0H3_9GAMM</name>
<dbReference type="EMBL" id="JARWAK010000002">
    <property type="protein sequence ID" value="MDR5866003.1"/>
    <property type="molecule type" value="Genomic_DNA"/>
</dbReference>
<dbReference type="Gene3D" id="2.150.10.10">
    <property type="entry name" value="Serralysin-like metalloprotease, C-terminal"/>
    <property type="match status" value="1"/>
</dbReference>
<feature type="region of interest" description="Disordered" evidence="2">
    <location>
        <begin position="1"/>
        <end position="21"/>
    </location>
</feature>
<dbReference type="InterPro" id="IPR018511">
    <property type="entry name" value="Hemolysin-typ_Ca-bd_CS"/>
</dbReference>
<gene>
    <name evidence="3" type="ORF">QC818_04255</name>
</gene>
<evidence type="ECO:0000256" key="1">
    <source>
        <dbReference type="ARBA" id="ARBA00022837"/>
    </source>
</evidence>